<accession>A0A0B9A4Y2</accession>
<evidence type="ECO:0000259" key="6">
    <source>
        <dbReference type="Pfam" id="PF01266"/>
    </source>
</evidence>
<dbReference type="AlphaFoldDB" id="A0A0B9A4Y2"/>
<proteinExistence type="inferred from homology"/>
<dbReference type="EMBL" id="JTJZ01000013">
    <property type="protein sequence ID" value="KHS53893.1"/>
    <property type="molecule type" value="Genomic_DNA"/>
</dbReference>
<keyword evidence="3" id="KW-0274">FAD</keyword>
<dbReference type="InterPro" id="IPR036188">
    <property type="entry name" value="FAD/NAD-bd_sf"/>
</dbReference>
<dbReference type="OrthoDB" id="9801699at2"/>
<evidence type="ECO:0000313" key="8">
    <source>
        <dbReference type="Proteomes" id="UP000031488"/>
    </source>
</evidence>
<evidence type="ECO:0000256" key="1">
    <source>
        <dbReference type="ARBA" id="ARBA00001974"/>
    </source>
</evidence>
<sequence length="404" mass="42995">MATTARWAVIGAGIIGAAVAREILIRHEAADVTLFEKEDRPAAHQTGHNSGVVHAGLYYEPGSLKATLCRRGVSLLTDFAAEHDVAFDECGKVVVATDDVEVERLRAIHDRALANGVPDIALLDRDGLCDIEPNAEGLAALHSPHTAIIDYPGLTDALVADFRARGGRVRFSTLVKSIDRRGGPTSHDTAVVHTPVDAQEFDHVIVCAGLQADRLAARSGESRTPTVVPFFGQYFILDEANSDAVNGLIYPVPDPKYPFLGVHVTRRIDGGLMIGPNAFLSFSREGYRGLGLNIPDSLAVAADPGFWRFAAGNMATAARELPGVLSIERFVAEAARYVPSLAGADGHRATRGIRAQAMNRDGTLVDDFVIDRAGATMFVRNAPSPGATSALAIAEHLVGIIDGR</sequence>
<dbReference type="Proteomes" id="UP000031488">
    <property type="component" value="Unassembled WGS sequence"/>
</dbReference>
<dbReference type="STRING" id="1703.BLSMQ_3058"/>
<dbReference type="Pfam" id="PF01266">
    <property type="entry name" value="DAO"/>
    <property type="match status" value="1"/>
</dbReference>
<evidence type="ECO:0000256" key="4">
    <source>
        <dbReference type="ARBA" id="ARBA00023002"/>
    </source>
</evidence>
<evidence type="ECO:0000256" key="5">
    <source>
        <dbReference type="ARBA" id="ARBA00037941"/>
    </source>
</evidence>
<reference evidence="7 8" key="1">
    <citation type="submission" date="2014-11" db="EMBL/GenBank/DDBJ databases">
        <title>Draft Genome Sequence of Brevibacterium linens AE038-8.</title>
        <authorList>
            <person name="Maizel D."/>
            <person name="Utturkar S.M."/>
            <person name="Brown S.D."/>
            <person name="Ferrero M."/>
            <person name="Rosen B.P."/>
        </authorList>
    </citation>
    <scope>NUCLEOTIDE SEQUENCE [LARGE SCALE GENOMIC DNA]</scope>
    <source>
        <strain evidence="7 8">AE038-8</strain>
    </source>
</reference>
<evidence type="ECO:0000313" key="7">
    <source>
        <dbReference type="EMBL" id="KHS53893.1"/>
    </source>
</evidence>
<dbReference type="PANTHER" id="PTHR43104:SF2">
    <property type="entry name" value="L-2-HYDROXYGLUTARATE DEHYDROGENASE, MITOCHONDRIAL"/>
    <property type="match status" value="1"/>
</dbReference>
<protein>
    <submittedName>
        <fullName evidence="7">FAD dependent oxidoreductase</fullName>
    </submittedName>
</protein>
<comment type="similarity">
    <text evidence="5">Belongs to the L2HGDH family.</text>
</comment>
<dbReference type="RefSeq" id="WP_039206987.1">
    <property type="nucleotide sequence ID" value="NZ_JTJZ01000013.1"/>
</dbReference>
<name>A0A0B9A4Y2_BRELN</name>
<dbReference type="GO" id="GO:0047545">
    <property type="term" value="F:(S)-2-hydroxyglutarate dehydrogenase activity"/>
    <property type="evidence" value="ECO:0007669"/>
    <property type="project" value="TreeGrafter"/>
</dbReference>
<dbReference type="SUPFAM" id="SSF51905">
    <property type="entry name" value="FAD/NAD(P)-binding domain"/>
    <property type="match status" value="1"/>
</dbReference>
<dbReference type="NCBIfam" id="NF008726">
    <property type="entry name" value="PRK11728.1"/>
    <property type="match status" value="1"/>
</dbReference>
<keyword evidence="8" id="KW-1185">Reference proteome</keyword>
<keyword evidence="2" id="KW-0285">Flavoprotein</keyword>
<evidence type="ECO:0000256" key="3">
    <source>
        <dbReference type="ARBA" id="ARBA00022827"/>
    </source>
</evidence>
<dbReference type="InterPro" id="IPR006076">
    <property type="entry name" value="FAD-dep_OxRdtase"/>
</dbReference>
<comment type="cofactor">
    <cofactor evidence="1">
        <name>FAD</name>
        <dbReference type="ChEBI" id="CHEBI:57692"/>
    </cofactor>
</comment>
<evidence type="ECO:0000256" key="2">
    <source>
        <dbReference type="ARBA" id="ARBA00022630"/>
    </source>
</evidence>
<comment type="caution">
    <text evidence="7">The sequence shown here is derived from an EMBL/GenBank/DDBJ whole genome shotgun (WGS) entry which is preliminary data.</text>
</comment>
<keyword evidence="4" id="KW-0560">Oxidoreductase</keyword>
<dbReference type="PANTHER" id="PTHR43104">
    <property type="entry name" value="L-2-HYDROXYGLUTARATE DEHYDROGENASE, MITOCHONDRIAL"/>
    <property type="match status" value="1"/>
</dbReference>
<dbReference type="Gene3D" id="3.50.50.60">
    <property type="entry name" value="FAD/NAD(P)-binding domain"/>
    <property type="match status" value="1"/>
</dbReference>
<organism evidence="7 8">
    <name type="scientific">Brevibacterium linens</name>
    <dbReference type="NCBI Taxonomy" id="1703"/>
    <lineage>
        <taxon>Bacteria</taxon>
        <taxon>Bacillati</taxon>
        <taxon>Actinomycetota</taxon>
        <taxon>Actinomycetes</taxon>
        <taxon>Micrococcales</taxon>
        <taxon>Brevibacteriaceae</taxon>
        <taxon>Brevibacterium</taxon>
    </lineage>
</organism>
<gene>
    <name evidence="7" type="ORF">AE0388_0648</name>
</gene>
<feature type="domain" description="FAD dependent oxidoreductase" evidence="6">
    <location>
        <begin position="7"/>
        <end position="398"/>
    </location>
</feature>
<dbReference type="PATRIC" id="fig|1703.6.peg.530"/>
<dbReference type="Gene3D" id="3.30.9.10">
    <property type="entry name" value="D-Amino Acid Oxidase, subunit A, domain 2"/>
    <property type="match status" value="1"/>
</dbReference>